<feature type="domain" description="4Fe-4S ferredoxin-type" evidence="5">
    <location>
        <begin position="342"/>
        <end position="371"/>
    </location>
</feature>
<organism evidence="6">
    <name type="scientific">Candidatus Methanophagaceae archaeon ANME-1 ERB6</name>
    <dbReference type="NCBI Taxonomy" id="2759912"/>
    <lineage>
        <taxon>Archaea</taxon>
        <taxon>Methanobacteriati</taxon>
        <taxon>Methanobacteriota</taxon>
        <taxon>Stenosarchaea group</taxon>
        <taxon>Methanomicrobia</taxon>
        <taxon>Candidatus Methanophagales</taxon>
        <taxon>Candidatus Methanophagaceae</taxon>
    </lineage>
</organism>
<reference evidence="6" key="1">
    <citation type="submission" date="2020-06" db="EMBL/GenBank/DDBJ databases">
        <title>Unique genomic features of the anaerobic methanotrophic archaea.</title>
        <authorList>
            <person name="Chadwick G.L."/>
            <person name="Skennerton C.T."/>
            <person name="Laso-Perez R."/>
            <person name="Leu A.O."/>
            <person name="Speth D.R."/>
            <person name="Yu H."/>
            <person name="Morgan-Lang C."/>
            <person name="Hatzenpichler R."/>
            <person name="Goudeau D."/>
            <person name="Malmstrom R."/>
            <person name="Brazelton W.J."/>
            <person name="Woyke T."/>
            <person name="Hallam S.J."/>
            <person name="Tyson G.W."/>
            <person name="Wegener G."/>
            <person name="Boetius A."/>
            <person name="Orphan V."/>
        </authorList>
    </citation>
    <scope>NUCLEOTIDE SEQUENCE</scope>
</reference>
<keyword evidence="2" id="KW-0479">Metal-binding</keyword>
<dbReference type="GO" id="GO:0016491">
    <property type="term" value="F:oxidoreductase activity"/>
    <property type="evidence" value="ECO:0007669"/>
    <property type="project" value="UniProtKB-ARBA"/>
</dbReference>
<proteinExistence type="predicted"/>
<dbReference type="Pfam" id="PF01837">
    <property type="entry name" value="HcyBio"/>
    <property type="match status" value="1"/>
</dbReference>
<evidence type="ECO:0000256" key="2">
    <source>
        <dbReference type="ARBA" id="ARBA00022723"/>
    </source>
</evidence>
<keyword evidence="1" id="KW-0004">4Fe-4S</keyword>
<dbReference type="GO" id="GO:0051539">
    <property type="term" value="F:4 iron, 4 sulfur cluster binding"/>
    <property type="evidence" value="ECO:0007669"/>
    <property type="project" value="UniProtKB-KW"/>
</dbReference>
<sequence>MDKRKTIAEINEKIKKGEAVVFTAEEFKQIVRNEEPATAENVDVVTCATCAIMSGTAAILSIPIAERNDFERADKVWLNDIPAFPGPCPNERLGIVDVIVYGTASANHEYGGGHLFREIVEGKQIEVKVKTNDRIIERKISKENLQFARMITTRSSFKNYMAFVNPEEGEVGSIFSVRGLKGPYKEISVTGSGEINPLENDPLLKTIGIGTKIMVNGATGYVIGEGTRSSEEKPNLSVTADMHEMDAEFMGGFITSKSPECITSIAVPVPVISEEVFSNLKVMDEEVKLPIADIHDRIPFVESNYAAVWQNTDLEIQFDAHKCVQCDVCDVEKYCPTNAFSKSKGFDEHRCFNCGACIYLCPEGAFKGNLGRIKIYDKEVPITLRQSNRSKANVLARKLKNQIIEKEFLLTEPVDYLR</sequence>
<dbReference type="InterPro" id="IPR017896">
    <property type="entry name" value="4Fe4S_Fe-S-bd"/>
</dbReference>
<dbReference type="InterPro" id="IPR017677">
    <property type="entry name" value="Methan_mark_16"/>
</dbReference>
<dbReference type="InterPro" id="IPR050572">
    <property type="entry name" value="Fe-S_Ferredoxin"/>
</dbReference>
<keyword evidence="4" id="KW-0411">Iron-sulfur</keyword>
<feature type="domain" description="4Fe-4S ferredoxin-type" evidence="5">
    <location>
        <begin position="314"/>
        <end position="341"/>
    </location>
</feature>
<dbReference type="AlphaFoldDB" id="A0A7G9YVD1"/>
<gene>
    <name evidence="6" type="ORF">ACBLIHAL_00024</name>
</gene>
<evidence type="ECO:0000313" key="6">
    <source>
        <dbReference type="EMBL" id="QNO51965.1"/>
    </source>
</evidence>
<dbReference type="EMBL" id="MT631497">
    <property type="protein sequence ID" value="QNO51965.1"/>
    <property type="molecule type" value="Genomic_DNA"/>
</dbReference>
<dbReference type="SUPFAM" id="SSF54862">
    <property type="entry name" value="4Fe-4S ferredoxins"/>
    <property type="match status" value="1"/>
</dbReference>
<evidence type="ECO:0000259" key="5">
    <source>
        <dbReference type="PROSITE" id="PS51379"/>
    </source>
</evidence>
<keyword evidence="3" id="KW-0408">Iron</keyword>
<name>A0A7G9YVD1_9EURY</name>
<dbReference type="PROSITE" id="PS51379">
    <property type="entry name" value="4FE4S_FER_2"/>
    <property type="match status" value="2"/>
</dbReference>
<evidence type="ECO:0000256" key="1">
    <source>
        <dbReference type="ARBA" id="ARBA00022485"/>
    </source>
</evidence>
<dbReference type="Gene3D" id="3.30.70.20">
    <property type="match status" value="1"/>
</dbReference>
<dbReference type="NCBIfam" id="TIGR03287">
    <property type="entry name" value="methan_mark_16"/>
    <property type="match status" value="1"/>
</dbReference>
<dbReference type="InterPro" id="IPR002708">
    <property type="entry name" value="HcyBio"/>
</dbReference>
<dbReference type="PANTHER" id="PTHR43687:SF3">
    <property type="entry name" value="4FE-4S FERREDOXIN-TYPE DOMAIN-CONTAINING PROTEIN"/>
    <property type="match status" value="1"/>
</dbReference>
<dbReference type="InterPro" id="IPR017900">
    <property type="entry name" value="4Fe4S_Fe_S_CS"/>
</dbReference>
<evidence type="ECO:0000256" key="3">
    <source>
        <dbReference type="ARBA" id="ARBA00023004"/>
    </source>
</evidence>
<dbReference type="PROSITE" id="PS00198">
    <property type="entry name" value="4FE4S_FER_1"/>
    <property type="match status" value="1"/>
</dbReference>
<dbReference type="GO" id="GO:0046872">
    <property type="term" value="F:metal ion binding"/>
    <property type="evidence" value="ECO:0007669"/>
    <property type="project" value="UniProtKB-KW"/>
</dbReference>
<accession>A0A7G9YVD1</accession>
<dbReference type="Pfam" id="PF00037">
    <property type="entry name" value="Fer4"/>
    <property type="match status" value="1"/>
</dbReference>
<dbReference type="PANTHER" id="PTHR43687">
    <property type="entry name" value="ADENYLYLSULFATE REDUCTASE, BETA SUBUNIT"/>
    <property type="match status" value="1"/>
</dbReference>
<evidence type="ECO:0000256" key="4">
    <source>
        <dbReference type="ARBA" id="ARBA00023014"/>
    </source>
</evidence>
<protein>
    <recommendedName>
        <fullName evidence="5">4Fe-4S ferredoxin-type domain-containing protein</fullName>
    </recommendedName>
</protein>